<reference evidence="2" key="1">
    <citation type="submission" date="2019-03" db="EMBL/GenBank/DDBJ databases">
        <title>WGS assembly of Setaria viridis.</title>
        <authorList>
            <person name="Huang P."/>
            <person name="Jenkins J."/>
            <person name="Grimwood J."/>
            <person name="Barry K."/>
            <person name="Healey A."/>
            <person name="Mamidi S."/>
            <person name="Sreedasyam A."/>
            <person name="Shu S."/>
            <person name="Feldman M."/>
            <person name="Wu J."/>
            <person name="Yu Y."/>
            <person name="Chen C."/>
            <person name="Johnson J."/>
            <person name="Rokhsar D."/>
            <person name="Baxter I."/>
            <person name="Schmutz J."/>
            <person name="Brutnell T."/>
            <person name="Kellogg E."/>
        </authorList>
    </citation>
    <scope>NUCLEOTIDE SEQUENCE [LARGE SCALE GENOMIC DNA]</scope>
</reference>
<accession>A0A4U6VMP9</accession>
<dbReference type="PANTHER" id="PTHR47993:SF370">
    <property type="entry name" value="OS07G0242400 PROTEIN"/>
    <property type="match status" value="1"/>
</dbReference>
<evidence type="ECO:0000313" key="2">
    <source>
        <dbReference type="EMBL" id="TKW30998.1"/>
    </source>
</evidence>
<dbReference type="AlphaFoldDB" id="A0A4U6VMP9"/>
<name>A0A4U6VMP9_SETVI</name>
<gene>
    <name evidence="2" type="ORF">SEVIR_2G076500v2</name>
</gene>
<dbReference type="PANTHER" id="PTHR47993">
    <property type="entry name" value="OS09G0372900 PROTEIN-RELATED"/>
    <property type="match status" value="1"/>
</dbReference>
<dbReference type="SUPFAM" id="SSF81383">
    <property type="entry name" value="F-box domain"/>
    <property type="match status" value="1"/>
</dbReference>
<dbReference type="Proteomes" id="UP000298652">
    <property type="component" value="Chromosome 2"/>
</dbReference>
<sequence>MAPAPSKFSRPDTGSVVPPLPFDASYQIMLRLPAKDLWRLRAVSSLLSNPQFIAAHGARHPGPLIVVGEPRQVGRRNDVRLYIMNLRGGIVKQVHVTGDGPRNATQLISSQSQDGLVCILSDMGKRCRLLNPATGAVSALPEGLAEEHAAHEVAATGEYKVLRVLLGMPPATMSGPGWRAEWAAMRCGSERRDRHPRQTARRRQSSLAGRRSRISYTASGCSTPVLEAATAGTTRLSGGAAHGFDNDIPGTNRRGRWVREKRNGGDTSVVRGSAKSTSFLPVSPVARRGVAAERWCRARDSAGWGLGRRRGVGDD</sequence>
<evidence type="ECO:0000313" key="3">
    <source>
        <dbReference type="Proteomes" id="UP000298652"/>
    </source>
</evidence>
<dbReference type="EMBL" id="CM016553">
    <property type="protein sequence ID" value="TKW30998.1"/>
    <property type="molecule type" value="Genomic_DNA"/>
</dbReference>
<evidence type="ECO:0000256" key="1">
    <source>
        <dbReference type="SAM" id="MobiDB-lite"/>
    </source>
</evidence>
<dbReference type="Gramene" id="TKW30998">
    <property type="protein sequence ID" value="TKW30998"/>
    <property type="gene ID" value="SEVIR_2G076500v2"/>
</dbReference>
<proteinExistence type="predicted"/>
<feature type="region of interest" description="Disordered" evidence="1">
    <location>
        <begin position="189"/>
        <end position="213"/>
    </location>
</feature>
<organism evidence="2 3">
    <name type="scientific">Setaria viridis</name>
    <name type="common">Green bristlegrass</name>
    <name type="synonym">Setaria italica subsp. viridis</name>
    <dbReference type="NCBI Taxonomy" id="4556"/>
    <lineage>
        <taxon>Eukaryota</taxon>
        <taxon>Viridiplantae</taxon>
        <taxon>Streptophyta</taxon>
        <taxon>Embryophyta</taxon>
        <taxon>Tracheophyta</taxon>
        <taxon>Spermatophyta</taxon>
        <taxon>Magnoliopsida</taxon>
        <taxon>Liliopsida</taxon>
        <taxon>Poales</taxon>
        <taxon>Poaceae</taxon>
        <taxon>PACMAD clade</taxon>
        <taxon>Panicoideae</taxon>
        <taxon>Panicodae</taxon>
        <taxon>Paniceae</taxon>
        <taxon>Cenchrinae</taxon>
        <taxon>Setaria</taxon>
    </lineage>
</organism>
<keyword evidence="3" id="KW-1185">Reference proteome</keyword>
<dbReference type="InterPro" id="IPR036047">
    <property type="entry name" value="F-box-like_dom_sf"/>
</dbReference>
<feature type="compositionally biased region" description="Basic residues" evidence="1">
    <location>
        <begin position="194"/>
        <end position="204"/>
    </location>
</feature>
<dbReference type="InterPro" id="IPR050233">
    <property type="entry name" value="A_thaliana_F-box"/>
</dbReference>
<evidence type="ECO:0008006" key="4">
    <source>
        <dbReference type="Google" id="ProtNLM"/>
    </source>
</evidence>
<protein>
    <recommendedName>
        <fullName evidence="4">F-box domain-containing protein</fullName>
    </recommendedName>
</protein>